<comment type="caution">
    <text evidence="2">The sequence shown here is derived from an EMBL/GenBank/DDBJ whole genome shotgun (WGS) entry which is preliminary data.</text>
</comment>
<dbReference type="EMBL" id="JACSQF010000011">
    <property type="protein sequence ID" value="MBD7981368.1"/>
    <property type="molecule type" value="Genomic_DNA"/>
</dbReference>
<protein>
    <recommendedName>
        <fullName evidence="4">DUF2631 domain-containing protein</fullName>
    </recommendedName>
</protein>
<keyword evidence="3" id="KW-1185">Reference proteome</keyword>
<gene>
    <name evidence="2" type="ORF">H9641_11675</name>
</gene>
<reference evidence="2 3" key="1">
    <citation type="submission" date="2020-08" db="EMBL/GenBank/DDBJ databases">
        <title>A Genomic Blueprint of the Chicken Gut Microbiome.</title>
        <authorList>
            <person name="Gilroy R."/>
            <person name="Ravi A."/>
            <person name="Getino M."/>
            <person name="Pursley I."/>
            <person name="Horton D.L."/>
            <person name="Alikhan N.-F."/>
            <person name="Baker D."/>
            <person name="Gharbi K."/>
            <person name="Hall N."/>
            <person name="Watson M."/>
            <person name="Adriaenssens E.M."/>
            <person name="Foster-Nyarko E."/>
            <person name="Jarju S."/>
            <person name="Secka A."/>
            <person name="Antonio M."/>
            <person name="Oren A."/>
            <person name="Chaudhuri R."/>
            <person name="La Ragione R.M."/>
            <person name="Hildebrand F."/>
            <person name="Pallen M.J."/>
        </authorList>
    </citation>
    <scope>NUCLEOTIDE SEQUENCE [LARGE SCALE GENOMIC DNA]</scope>
    <source>
        <strain evidence="2 3">Sa2CUA9</strain>
    </source>
</reference>
<keyword evidence="1" id="KW-0812">Transmembrane</keyword>
<proteinExistence type="predicted"/>
<keyword evidence="1" id="KW-1133">Transmembrane helix</keyword>
<accession>A0ABR8U009</accession>
<evidence type="ECO:0000256" key="1">
    <source>
        <dbReference type="SAM" id="Phobius"/>
    </source>
</evidence>
<dbReference type="RefSeq" id="WP_191803939.1">
    <property type="nucleotide sequence ID" value="NZ_JACSQF010000011.1"/>
</dbReference>
<keyword evidence="1" id="KW-0472">Membrane</keyword>
<sequence>MTHDAPKPLSPVDPDAYRAEGEGPSGFWSSVVAPTLCGAAVLAALVLLDVPAPSFWVVALGTFGVVATIDIVATVRNRRARRRAS</sequence>
<evidence type="ECO:0008006" key="4">
    <source>
        <dbReference type="Google" id="ProtNLM"/>
    </source>
</evidence>
<evidence type="ECO:0000313" key="2">
    <source>
        <dbReference type="EMBL" id="MBD7981368.1"/>
    </source>
</evidence>
<evidence type="ECO:0000313" key="3">
    <source>
        <dbReference type="Proteomes" id="UP000655570"/>
    </source>
</evidence>
<feature type="transmembrane region" description="Helical" evidence="1">
    <location>
        <begin position="54"/>
        <end position="75"/>
    </location>
</feature>
<feature type="transmembrane region" description="Helical" evidence="1">
    <location>
        <begin position="27"/>
        <end position="48"/>
    </location>
</feature>
<dbReference type="Proteomes" id="UP000655570">
    <property type="component" value="Unassembled WGS sequence"/>
</dbReference>
<organism evidence="2 3">
    <name type="scientific">Oerskovia merdavium</name>
    <dbReference type="NCBI Taxonomy" id="2762227"/>
    <lineage>
        <taxon>Bacteria</taxon>
        <taxon>Bacillati</taxon>
        <taxon>Actinomycetota</taxon>
        <taxon>Actinomycetes</taxon>
        <taxon>Micrococcales</taxon>
        <taxon>Cellulomonadaceae</taxon>
        <taxon>Oerskovia</taxon>
    </lineage>
</organism>
<name>A0ABR8U009_9CELL</name>